<protein>
    <submittedName>
        <fullName evidence="1">Uncharacterized protein</fullName>
    </submittedName>
</protein>
<comment type="caution">
    <text evidence="1">The sequence shown here is derived from an EMBL/GenBank/DDBJ whole genome shotgun (WGS) entry which is preliminary data.</text>
</comment>
<sequence>MRKKVVKMILIYVENSGWWGQKNETLAGPRNRTWVCSATTNCTNHYTRPARMTQLEKQQTKSSKLRYIYPHKLRFLYFKASCFSLI</sequence>
<gene>
    <name evidence="1" type="ORF">QG37_03769</name>
</gene>
<dbReference type="Proteomes" id="UP000037122">
    <property type="component" value="Unassembled WGS sequence"/>
</dbReference>
<reference evidence="2" key="1">
    <citation type="journal article" date="2015" name="BMC Genomics">
        <title>Draft genome of a commonly misdiagnosed multidrug resistant pathogen Candida auris.</title>
        <authorList>
            <person name="Chatterjee S."/>
            <person name="Alampalli S.V."/>
            <person name="Nageshan R.K."/>
            <person name="Chettiar S.T."/>
            <person name="Joshi S."/>
            <person name="Tatu U.S."/>
        </authorList>
    </citation>
    <scope>NUCLEOTIDE SEQUENCE [LARGE SCALE GENOMIC DNA]</scope>
    <source>
        <strain evidence="2">6684</strain>
    </source>
</reference>
<proteinExistence type="predicted"/>
<evidence type="ECO:0000313" key="2">
    <source>
        <dbReference type="Proteomes" id="UP000037122"/>
    </source>
</evidence>
<dbReference type="AlphaFoldDB" id="A0A0L0NZR0"/>
<dbReference type="EMBL" id="LGST01000025">
    <property type="protein sequence ID" value="KND99230.1"/>
    <property type="molecule type" value="Genomic_DNA"/>
</dbReference>
<accession>A0A0L0NZR0</accession>
<dbReference type="VEuPathDB" id="FungiDB:QG37_03769"/>
<evidence type="ECO:0000313" key="1">
    <source>
        <dbReference type="EMBL" id="KND99230.1"/>
    </source>
</evidence>
<name>A0A0L0NZR0_CANAR</name>
<organism evidence="1 2">
    <name type="scientific">Candidozyma auris</name>
    <name type="common">Yeast</name>
    <name type="synonym">Candida auris</name>
    <dbReference type="NCBI Taxonomy" id="498019"/>
    <lineage>
        <taxon>Eukaryota</taxon>
        <taxon>Fungi</taxon>
        <taxon>Dikarya</taxon>
        <taxon>Ascomycota</taxon>
        <taxon>Saccharomycotina</taxon>
        <taxon>Pichiomycetes</taxon>
        <taxon>Metschnikowiaceae</taxon>
        <taxon>Candidozyma</taxon>
    </lineage>
</organism>